<dbReference type="EMBL" id="AP014808">
    <property type="protein sequence ID" value="BAQ57831.1"/>
    <property type="molecule type" value="Genomic_DNA"/>
</dbReference>
<dbReference type="STRING" id="1600.LBAT_1442"/>
<keyword evidence="1" id="KW-0812">Transmembrane</keyword>
<organism evidence="2 4">
    <name type="scientific">Lactobacillus acetotolerans</name>
    <dbReference type="NCBI Taxonomy" id="1600"/>
    <lineage>
        <taxon>Bacteria</taxon>
        <taxon>Bacillati</taxon>
        <taxon>Bacillota</taxon>
        <taxon>Bacilli</taxon>
        <taxon>Lactobacillales</taxon>
        <taxon>Lactobacillaceae</taxon>
        <taxon>Lactobacillus</taxon>
    </lineage>
</organism>
<reference evidence="3 5" key="2">
    <citation type="submission" date="2019-09" db="EMBL/GenBank/DDBJ databases">
        <title>Genome sequencing of Lactobacillus acetotolerans.</title>
        <authorList>
            <person name="Kim K."/>
        </authorList>
    </citation>
    <scope>NUCLEOTIDE SEQUENCE [LARGE SCALE GENOMIC DNA]</scope>
    <source>
        <strain evidence="3 5">LA749</strain>
    </source>
</reference>
<evidence type="ECO:0000313" key="4">
    <source>
        <dbReference type="Proteomes" id="UP000035709"/>
    </source>
</evidence>
<dbReference type="RefSeq" id="WP_054682247.1">
    <property type="nucleotide sequence ID" value="NZ_AP014808.1"/>
</dbReference>
<name>A0A0D6A4Y9_9LACO</name>
<protein>
    <submittedName>
        <fullName evidence="2">Uncharacterized protein</fullName>
    </submittedName>
</protein>
<sequence length="64" mass="7313">MLYVLYIVLGVLIILSVNLAVTACLALKDVYQHKNENKLGFAQAFRKYFAKNNNLSLKISDFFN</sequence>
<dbReference type="GeneID" id="78212806"/>
<evidence type="ECO:0000256" key="1">
    <source>
        <dbReference type="SAM" id="Phobius"/>
    </source>
</evidence>
<feature type="transmembrane region" description="Helical" evidence="1">
    <location>
        <begin position="6"/>
        <end position="27"/>
    </location>
</feature>
<dbReference type="Proteomes" id="UP000325393">
    <property type="component" value="Chromosome"/>
</dbReference>
<evidence type="ECO:0000313" key="2">
    <source>
        <dbReference type="EMBL" id="BAQ57831.1"/>
    </source>
</evidence>
<accession>A0A0D6A4Y9</accession>
<evidence type="ECO:0000313" key="5">
    <source>
        <dbReference type="Proteomes" id="UP000325393"/>
    </source>
</evidence>
<gene>
    <name evidence="3" type="ORF">LA749_07385</name>
    <name evidence="2" type="ORF">LBAT_1442</name>
</gene>
<keyword evidence="1" id="KW-1133">Transmembrane helix</keyword>
<dbReference type="OrthoDB" id="2328869at2"/>
<proteinExistence type="predicted"/>
<dbReference type="KEGG" id="lae:LBAT_1442"/>
<evidence type="ECO:0000313" key="3">
    <source>
        <dbReference type="EMBL" id="QFG51811.1"/>
    </source>
</evidence>
<dbReference type="EMBL" id="CP044496">
    <property type="protein sequence ID" value="QFG51811.1"/>
    <property type="molecule type" value="Genomic_DNA"/>
</dbReference>
<reference evidence="2 4" key="1">
    <citation type="submission" date="2015-03" db="EMBL/GenBank/DDBJ databases">
        <title>Complete genome sequence of Lactobacillus acetotolerans NBRC 13120.</title>
        <authorList>
            <person name="Toh H."/>
            <person name="Morita H."/>
            <person name="Fujita N."/>
        </authorList>
    </citation>
    <scope>NUCLEOTIDE SEQUENCE [LARGE SCALE GENOMIC DNA]</scope>
    <source>
        <strain evidence="2 4">NBRC 13120</strain>
    </source>
</reference>
<dbReference type="Proteomes" id="UP000035709">
    <property type="component" value="Chromosome"/>
</dbReference>
<keyword evidence="1" id="KW-0472">Membrane</keyword>
<keyword evidence="4" id="KW-1185">Reference proteome</keyword>
<dbReference type="PATRIC" id="fig|1600.4.peg.1473"/>
<dbReference type="AlphaFoldDB" id="A0A0D6A4Y9"/>